<proteinExistence type="inferred from homology"/>
<dbReference type="EMBL" id="QZBZ01000511">
    <property type="protein sequence ID" value="TIA28917.1"/>
    <property type="molecule type" value="Genomic_DNA"/>
</dbReference>
<feature type="binding site" evidence="4">
    <location>
        <begin position="207"/>
        <end position="211"/>
    </location>
    <ligand>
        <name>ATP</name>
        <dbReference type="ChEBI" id="CHEBI:30616"/>
    </ligand>
</feature>
<dbReference type="GO" id="GO:0005794">
    <property type="term" value="C:Golgi apparatus"/>
    <property type="evidence" value="ECO:0007669"/>
    <property type="project" value="TreeGrafter"/>
</dbReference>
<dbReference type="InterPro" id="IPR000407">
    <property type="entry name" value="GDA1_CD39_NTPase"/>
</dbReference>
<dbReference type="GO" id="GO:0006256">
    <property type="term" value="P:UDP catabolic process"/>
    <property type="evidence" value="ECO:0007669"/>
    <property type="project" value="TreeGrafter"/>
</dbReference>
<dbReference type="Proteomes" id="UP000308724">
    <property type="component" value="Unassembled WGS sequence"/>
</dbReference>
<evidence type="ECO:0000256" key="3">
    <source>
        <dbReference type="PIRSR" id="PIRSR600407-1"/>
    </source>
</evidence>
<evidence type="ECO:0000313" key="10">
    <source>
        <dbReference type="Proteomes" id="UP000308724"/>
    </source>
</evidence>
<feature type="transmembrane region" description="Helical" evidence="7">
    <location>
        <begin position="550"/>
        <end position="569"/>
    </location>
</feature>
<dbReference type="AlphaFoldDB" id="A0A4V4LD93"/>
<feature type="compositionally biased region" description="Acidic residues" evidence="6">
    <location>
        <begin position="624"/>
        <end position="636"/>
    </location>
</feature>
<evidence type="ECO:0000256" key="8">
    <source>
        <dbReference type="SAM" id="SignalP"/>
    </source>
</evidence>
<dbReference type="GO" id="GO:0045134">
    <property type="term" value="F:UDP phosphatase activity"/>
    <property type="evidence" value="ECO:0007669"/>
    <property type="project" value="TreeGrafter"/>
</dbReference>
<keyword evidence="2 5" id="KW-0378">Hydrolase</keyword>
<dbReference type="GO" id="GO:0005524">
    <property type="term" value="F:ATP binding"/>
    <property type="evidence" value="ECO:0007669"/>
    <property type="project" value="UniProtKB-KW"/>
</dbReference>
<dbReference type="PROSITE" id="PS01238">
    <property type="entry name" value="GDA1_CD39_NTPASE"/>
    <property type="match status" value="1"/>
</dbReference>
<feature type="compositionally biased region" description="Polar residues" evidence="6">
    <location>
        <begin position="695"/>
        <end position="704"/>
    </location>
</feature>
<organism evidence="9 10">
    <name type="scientific">Aureobasidium pullulans</name>
    <name type="common">Black yeast</name>
    <name type="synonym">Pullularia pullulans</name>
    <dbReference type="NCBI Taxonomy" id="5580"/>
    <lineage>
        <taxon>Eukaryota</taxon>
        <taxon>Fungi</taxon>
        <taxon>Dikarya</taxon>
        <taxon>Ascomycota</taxon>
        <taxon>Pezizomycotina</taxon>
        <taxon>Dothideomycetes</taxon>
        <taxon>Dothideomycetidae</taxon>
        <taxon>Dothideales</taxon>
        <taxon>Saccotheciaceae</taxon>
        <taxon>Aureobasidium</taxon>
    </lineage>
</organism>
<keyword evidence="4" id="KW-0067">ATP-binding</keyword>
<feature type="compositionally biased region" description="Polar residues" evidence="6">
    <location>
        <begin position="641"/>
        <end position="664"/>
    </location>
</feature>
<evidence type="ECO:0000256" key="4">
    <source>
        <dbReference type="PIRSR" id="PIRSR600407-2"/>
    </source>
</evidence>
<feature type="compositionally biased region" description="Low complexity" evidence="6">
    <location>
        <begin position="733"/>
        <end position="749"/>
    </location>
</feature>
<evidence type="ECO:0000256" key="1">
    <source>
        <dbReference type="ARBA" id="ARBA00009283"/>
    </source>
</evidence>
<feature type="signal peptide" evidence="8">
    <location>
        <begin position="1"/>
        <end position="21"/>
    </location>
</feature>
<feature type="chain" id="PRO_5020188659" evidence="8">
    <location>
        <begin position="22"/>
        <end position="759"/>
    </location>
</feature>
<evidence type="ECO:0000256" key="6">
    <source>
        <dbReference type="SAM" id="MobiDB-lite"/>
    </source>
</evidence>
<protein>
    <submittedName>
        <fullName evidence="9">Putative nucleoside diphosphatase</fullName>
    </submittedName>
</protein>
<dbReference type="GO" id="GO:0017111">
    <property type="term" value="F:ribonucleoside triphosphate phosphatase activity"/>
    <property type="evidence" value="ECO:0007669"/>
    <property type="project" value="TreeGrafter"/>
</dbReference>
<gene>
    <name evidence="9" type="ORF">D6C78_10502</name>
</gene>
<keyword evidence="8" id="KW-0732">Signal</keyword>
<feature type="region of interest" description="Disordered" evidence="6">
    <location>
        <begin position="690"/>
        <end position="716"/>
    </location>
</feature>
<keyword evidence="7" id="KW-0472">Membrane</keyword>
<name>A0A4V4LD93_AURPU</name>
<keyword evidence="7" id="KW-1133">Transmembrane helix</keyword>
<feature type="region of interest" description="Disordered" evidence="6">
    <location>
        <begin position="621"/>
        <end position="664"/>
    </location>
</feature>
<dbReference type="GO" id="GO:0004382">
    <property type="term" value="F:GDP phosphatase activity"/>
    <property type="evidence" value="ECO:0007669"/>
    <property type="project" value="TreeGrafter"/>
</dbReference>
<sequence>MAYSNKWANVRLLMLLILSQKTNIPTGRYGVILDAGSSGTRVHIYRWLNTQRARKEGTEVELNSLPELETKKKWTLKIHPGVSTFGEKPEAVGPDHLKQLVDHALEYIPDDQVQDTPIFLLATAGMRLLPDIQRNQVLDNICSYLQRNTQFQLPDCGLHIQVIPGETEGLYGWIAANYLLGAFDADAAKHHGHGKDHHTYGFLDMGGASAQIAFAPNATEAEKHAEDLKLLRMRKVNGDPLEYKVFVTTWLGYGVNEARRRYIDSLLTASPGIAELPDPCLPTGLEVTKSGHAIGPGSHEAAGKETYLLGTGKFPECLSKTFPLLDKDAPCLDPPCLLHGVHVPAIDFDVNHFVGVSEYWHTTHEIFEMAHKDKAYDFNTYQQRVLEFCSQDWKSIQKGVKEEKWGHKVTEEKVAEVCFKASWLINMLHDGIGIPRVGLEATKGGHNGTKAVIDGAKEKGFLDPFQAVNKINDVEVSWTLGKMVLYAASQVPGPDDKALAVGFGSNVAGPNLPKDFQYAGGSSIPLPSDLKDDDVDWHDKLFTSSSSRRLPGFLLFLLILLVAAFLLCGRDRRSSLLRKAGFSPGKGNKRKNAVTNGLGKLFGNNNSGPLYERVLEGGIGPDPSDFELDDMNDSDSENSNGHTSGWATPKANNNGFSSPVLHSSPRSARVNLYNANAQHPPPQPMAGYFDGPPNHASSTHSLATTPGLQLPGGRGGLLARTESREQLATATLRSGSRSRAASPSRIRSPFIAPLREGIE</sequence>
<comment type="similarity">
    <text evidence="1 5">Belongs to the GDA1/CD39 NTPase family.</text>
</comment>
<feature type="region of interest" description="Disordered" evidence="6">
    <location>
        <begin position="728"/>
        <end position="759"/>
    </location>
</feature>
<dbReference type="Gene3D" id="3.30.420.150">
    <property type="entry name" value="Exopolyphosphatase. Domain 2"/>
    <property type="match status" value="1"/>
</dbReference>
<dbReference type="Gene3D" id="3.30.420.40">
    <property type="match status" value="1"/>
</dbReference>
<evidence type="ECO:0000256" key="5">
    <source>
        <dbReference type="RuleBase" id="RU003833"/>
    </source>
</evidence>
<comment type="caution">
    <text evidence="9">The sequence shown here is derived from an EMBL/GenBank/DDBJ whole genome shotgun (WGS) entry which is preliminary data.</text>
</comment>
<feature type="region of interest" description="Disordered" evidence="6">
    <location>
        <begin position="578"/>
        <end position="600"/>
    </location>
</feature>
<evidence type="ECO:0000256" key="2">
    <source>
        <dbReference type="ARBA" id="ARBA00022801"/>
    </source>
</evidence>
<dbReference type="PANTHER" id="PTHR11782">
    <property type="entry name" value="ADENOSINE/GUANOSINE DIPHOSPHATASE"/>
    <property type="match status" value="1"/>
</dbReference>
<evidence type="ECO:0000313" key="9">
    <source>
        <dbReference type="EMBL" id="TIA28917.1"/>
    </source>
</evidence>
<reference evidence="9 10" key="1">
    <citation type="submission" date="2018-10" db="EMBL/GenBank/DDBJ databases">
        <title>Fifty Aureobasidium pullulans genomes reveal a recombining polyextremotolerant generalist.</title>
        <authorList>
            <person name="Gostincar C."/>
            <person name="Turk M."/>
            <person name="Zajc J."/>
            <person name="Gunde-Cimerman N."/>
        </authorList>
    </citation>
    <scope>NUCLEOTIDE SEQUENCE [LARGE SCALE GENOMIC DNA]</scope>
    <source>
        <strain evidence="9 10">EXF-1645</strain>
    </source>
</reference>
<feature type="active site" description="Proton acceptor" evidence="3">
    <location>
        <position position="168"/>
    </location>
</feature>
<dbReference type="PANTHER" id="PTHR11782:SF121">
    <property type="entry name" value="NUCLEOSIDE-DIPHOSPHATASE MIG-23"/>
    <property type="match status" value="1"/>
</dbReference>
<dbReference type="GO" id="GO:0046036">
    <property type="term" value="P:CTP metabolic process"/>
    <property type="evidence" value="ECO:0007669"/>
    <property type="project" value="TreeGrafter"/>
</dbReference>
<evidence type="ECO:0000256" key="7">
    <source>
        <dbReference type="SAM" id="Phobius"/>
    </source>
</evidence>
<dbReference type="GO" id="GO:0016020">
    <property type="term" value="C:membrane"/>
    <property type="evidence" value="ECO:0007669"/>
    <property type="project" value="TreeGrafter"/>
</dbReference>
<keyword evidence="7" id="KW-0812">Transmembrane</keyword>
<keyword evidence="4" id="KW-0547">Nucleotide-binding</keyword>
<accession>A0A4V4LD93</accession>
<dbReference type="CDD" id="cd24039">
    <property type="entry name" value="ASKHA_NBD_YND1-like"/>
    <property type="match status" value="1"/>
</dbReference>
<dbReference type="Pfam" id="PF01150">
    <property type="entry name" value="GDA1_CD39"/>
    <property type="match status" value="1"/>
</dbReference>